<evidence type="ECO:0000256" key="2">
    <source>
        <dbReference type="ARBA" id="ARBA00022679"/>
    </source>
</evidence>
<dbReference type="SUPFAM" id="SSF53756">
    <property type="entry name" value="UDP-Glycosyltransferase/glycogen phosphorylase"/>
    <property type="match status" value="1"/>
</dbReference>
<organism evidence="4">
    <name type="scientific">Fagus sylvatica</name>
    <name type="common">Beechnut</name>
    <dbReference type="NCBI Taxonomy" id="28930"/>
    <lineage>
        <taxon>Eukaryota</taxon>
        <taxon>Viridiplantae</taxon>
        <taxon>Streptophyta</taxon>
        <taxon>Embryophyta</taxon>
        <taxon>Tracheophyta</taxon>
        <taxon>Spermatophyta</taxon>
        <taxon>Magnoliopsida</taxon>
        <taxon>eudicotyledons</taxon>
        <taxon>Gunneridae</taxon>
        <taxon>Pentapetalae</taxon>
        <taxon>rosids</taxon>
        <taxon>fabids</taxon>
        <taxon>Fagales</taxon>
        <taxon>Fagaceae</taxon>
        <taxon>Fagus</taxon>
    </lineage>
</organism>
<evidence type="ECO:0000256" key="1">
    <source>
        <dbReference type="ARBA" id="ARBA00009995"/>
    </source>
</evidence>
<evidence type="ECO:0000313" key="4">
    <source>
        <dbReference type="EMBL" id="SPC96887.1"/>
    </source>
</evidence>
<keyword evidence="2 3" id="KW-0808">Transferase</keyword>
<name>A0A2N9G288_FAGSY</name>
<sequence>MKTVELMFIPSPSIGHLVSMVELAKIFSDRDDRLMIKVFIMKLSFDTKVSAYIESLNSSSITNRIQFIDLPQDEAPSTAFSFTSFIENKKLQIKDIVFKRSQSESGSNSPPIAAFVIDMFCTTMIDVANEFGIPAYIYFTSSAAVLGLMFHLQTLHDDHNQDIAAYKDSDTELVVPTRQFKETKGIIINTFIELEPYAINSFSNAKIPTVYPVGPIMNLKGETHMGSEEIMKWLDDQPQSSVVFLCFGSMGSFDNNKVKEIAYELENSGHRFLWSIRKPPTSGVIALPSDYTNVEEILPEGFINRTQGIGKVIGWAPQVAILAHQAIGGFVSHCGWNSILESLWFGVPISAWPLYAEQQINAFEIVKELELAAEIKMDYRINNQIFLTAEEIREE</sequence>
<dbReference type="Pfam" id="PF00201">
    <property type="entry name" value="UDPGT"/>
    <property type="match status" value="1"/>
</dbReference>
<dbReference type="PANTHER" id="PTHR48048:SF45">
    <property type="entry name" value="GLYCOSYLTRANSFERASE"/>
    <property type="match status" value="1"/>
</dbReference>
<dbReference type="InterPro" id="IPR002213">
    <property type="entry name" value="UDP_glucos_trans"/>
</dbReference>
<dbReference type="InterPro" id="IPR035595">
    <property type="entry name" value="UDP_glycos_trans_CS"/>
</dbReference>
<accession>A0A2N9G288</accession>
<dbReference type="PROSITE" id="PS00375">
    <property type="entry name" value="UDPGT"/>
    <property type="match status" value="1"/>
</dbReference>
<dbReference type="PANTHER" id="PTHR48048">
    <property type="entry name" value="GLYCOSYLTRANSFERASE"/>
    <property type="match status" value="1"/>
</dbReference>
<protein>
    <submittedName>
        <fullName evidence="4">Uncharacterized protein</fullName>
    </submittedName>
</protein>
<dbReference type="EMBL" id="OIVN01001713">
    <property type="protein sequence ID" value="SPC96887.1"/>
    <property type="molecule type" value="Genomic_DNA"/>
</dbReference>
<dbReference type="AlphaFoldDB" id="A0A2N9G288"/>
<gene>
    <name evidence="4" type="ORF">FSB_LOCUS24769</name>
</gene>
<dbReference type="InterPro" id="IPR050481">
    <property type="entry name" value="UDP-glycosyltransf_plant"/>
</dbReference>
<dbReference type="FunFam" id="3.40.50.2000:FF:000056">
    <property type="entry name" value="Glycosyltransferase"/>
    <property type="match status" value="1"/>
</dbReference>
<evidence type="ECO:0000256" key="3">
    <source>
        <dbReference type="RuleBase" id="RU003718"/>
    </source>
</evidence>
<dbReference type="Gene3D" id="3.40.50.2000">
    <property type="entry name" value="Glycogen Phosphorylase B"/>
    <property type="match status" value="2"/>
</dbReference>
<dbReference type="CDD" id="cd03784">
    <property type="entry name" value="GT1_Gtf-like"/>
    <property type="match status" value="1"/>
</dbReference>
<reference evidence="4" key="1">
    <citation type="submission" date="2018-02" db="EMBL/GenBank/DDBJ databases">
        <authorList>
            <person name="Cohen D.B."/>
            <person name="Kent A.D."/>
        </authorList>
    </citation>
    <scope>NUCLEOTIDE SEQUENCE</scope>
</reference>
<comment type="similarity">
    <text evidence="1 3">Belongs to the UDP-glycosyltransferase family.</text>
</comment>
<dbReference type="GO" id="GO:0035251">
    <property type="term" value="F:UDP-glucosyltransferase activity"/>
    <property type="evidence" value="ECO:0007669"/>
    <property type="project" value="InterPro"/>
</dbReference>
<proteinExistence type="inferred from homology"/>
<keyword evidence="3" id="KW-0328">Glycosyltransferase</keyword>